<dbReference type="PANTHER" id="PTHR33545">
    <property type="entry name" value="UPF0750 MEMBRANE PROTEIN YITT-RELATED"/>
    <property type="match status" value="1"/>
</dbReference>
<dbReference type="Pfam" id="PF10035">
    <property type="entry name" value="DUF2179"/>
    <property type="match status" value="1"/>
</dbReference>
<dbReference type="FunCoup" id="A0A1H9EPI3">
    <property type="interactions" value="6"/>
</dbReference>
<sequence length="287" mass="30963">MKNANWLTSYFFDGLFIVIGVFCAAFGFKGFLLPAQFIDGGVTGICLLITETVGWPLWLLLLLINIPFLFLAQTVIGRVFAIKTGLAIVLLSIVVLIVPFPILTDDKLLVSVFGGFFLGTGVGLSMRGGSVLDGTEVLAVYLSRRLGAKVSDWVIIINVLIFIAAATLLSIEQSLYSLLTYLVASKALDFIIDGVEEYTGITIISSGNEQIAGSLIDEAQCGVTILTGQGGYGERGMAETTTVLYVVVTRLEINKVTKIIQRLDPEAFITMTSISDVYGGMVKKRPL</sequence>
<dbReference type="STRING" id="478744.SAMN05444359_107150"/>
<dbReference type="Gene3D" id="3.30.70.120">
    <property type="match status" value="1"/>
</dbReference>
<proteinExistence type="predicted"/>
<evidence type="ECO:0000313" key="8">
    <source>
        <dbReference type="EMBL" id="SEQ27497.1"/>
    </source>
</evidence>
<evidence type="ECO:0000256" key="6">
    <source>
        <dbReference type="SAM" id="Phobius"/>
    </source>
</evidence>
<dbReference type="OrthoDB" id="265478at2"/>
<dbReference type="EMBL" id="FOFB01000007">
    <property type="protein sequence ID" value="SEQ27497.1"/>
    <property type="molecule type" value="Genomic_DNA"/>
</dbReference>
<feature type="transmembrane region" description="Helical" evidence="6">
    <location>
        <begin position="84"/>
        <end position="102"/>
    </location>
</feature>
<dbReference type="Proteomes" id="UP000199021">
    <property type="component" value="Unassembled WGS sequence"/>
</dbReference>
<feature type="transmembrane region" description="Helical" evidence="6">
    <location>
        <begin position="53"/>
        <end position="72"/>
    </location>
</feature>
<feature type="transmembrane region" description="Helical" evidence="6">
    <location>
        <begin position="12"/>
        <end position="33"/>
    </location>
</feature>
<evidence type="ECO:0000256" key="2">
    <source>
        <dbReference type="ARBA" id="ARBA00022475"/>
    </source>
</evidence>
<dbReference type="InterPro" id="IPR015867">
    <property type="entry name" value="N-reg_PII/ATP_PRibTrfase_C"/>
</dbReference>
<name>A0A1H9EPI3_9BACT</name>
<dbReference type="InterPro" id="IPR051461">
    <property type="entry name" value="UPF0750_membrane"/>
</dbReference>
<keyword evidence="4 6" id="KW-1133">Transmembrane helix</keyword>
<reference evidence="9" key="1">
    <citation type="submission" date="2016-10" db="EMBL/GenBank/DDBJ databases">
        <authorList>
            <person name="Varghese N."/>
            <person name="Submissions S."/>
        </authorList>
    </citation>
    <scope>NUCLEOTIDE SEQUENCE [LARGE SCALE GENOMIC DNA]</scope>
    <source>
        <strain evidence="9">DSM 24740</strain>
    </source>
</reference>
<dbReference type="PIRSF" id="PIRSF006483">
    <property type="entry name" value="Membrane_protein_YitT"/>
    <property type="match status" value="1"/>
</dbReference>
<gene>
    <name evidence="8" type="ORF">SAMN05444359_107150</name>
</gene>
<protein>
    <submittedName>
        <fullName evidence="8">Uncharacterized membrane-anchored protein YitT, contains DUF161 and DUF2179 domains</fullName>
    </submittedName>
</protein>
<comment type="subcellular location">
    <subcellularLocation>
        <location evidence="1">Cell membrane</location>
        <topology evidence="1">Multi-pass membrane protein</topology>
    </subcellularLocation>
</comment>
<accession>A0A1H9EPI3</accession>
<feature type="transmembrane region" description="Helical" evidence="6">
    <location>
        <begin position="150"/>
        <end position="171"/>
    </location>
</feature>
<dbReference type="CDD" id="cd16380">
    <property type="entry name" value="YitT_C"/>
    <property type="match status" value="1"/>
</dbReference>
<dbReference type="GO" id="GO:0005886">
    <property type="term" value="C:plasma membrane"/>
    <property type="evidence" value="ECO:0007669"/>
    <property type="project" value="UniProtKB-SubCell"/>
</dbReference>
<organism evidence="8 9">
    <name type="scientific">Neolewinella agarilytica</name>
    <dbReference type="NCBI Taxonomy" id="478744"/>
    <lineage>
        <taxon>Bacteria</taxon>
        <taxon>Pseudomonadati</taxon>
        <taxon>Bacteroidota</taxon>
        <taxon>Saprospiria</taxon>
        <taxon>Saprospirales</taxon>
        <taxon>Lewinellaceae</taxon>
        <taxon>Neolewinella</taxon>
    </lineage>
</organism>
<keyword evidence="2" id="KW-1003">Cell membrane</keyword>
<dbReference type="InParanoid" id="A0A1H9EPI3"/>
<keyword evidence="9" id="KW-1185">Reference proteome</keyword>
<evidence type="ECO:0000256" key="5">
    <source>
        <dbReference type="ARBA" id="ARBA00023136"/>
    </source>
</evidence>
<evidence type="ECO:0000256" key="3">
    <source>
        <dbReference type="ARBA" id="ARBA00022692"/>
    </source>
</evidence>
<dbReference type="AlphaFoldDB" id="A0A1H9EPI3"/>
<feature type="domain" description="DUF2179" evidence="7">
    <location>
        <begin position="222"/>
        <end position="279"/>
    </location>
</feature>
<dbReference type="RefSeq" id="WP_090167301.1">
    <property type="nucleotide sequence ID" value="NZ_FOFB01000007.1"/>
</dbReference>
<dbReference type="InterPro" id="IPR003740">
    <property type="entry name" value="YitT"/>
</dbReference>
<keyword evidence="3 6" id="KW-0812">Transmembrane</keyword>
<dbReference type="Pfam" id="PF02588">
    <property type="entry name" value="YitT_membrane"/>
    <property type="match status" value="1"/>
</dbReference>
<keyword evidence="5 6" id="KW-0472">Membrane</keyword>
<dbReference type="PANTHER" id="PTHR33545:SF3">
    <property type="entry name" value="UPF0750 MEMBRANE PROTEIN YQFU"/>
    <property type="match status" value="1"/>
</dbReference>
<evidence type="ECO:0000259" key="7">
    <source>
        <dbReference type="Pfam" id="PF10035"/>
    </source>
</evidence>
<evidence type="ECO:0000256" key="1">
    <source>
        <dbReference type="ARBA" id="ARBA00004651"/>
    </source>
</evidence>
<dbReference type="InterPro" id="IPR019264">
    <property type="entry name" value="DUF2179"/>
</dbReference>
<feature type="transmembrane region" description="Helical" evidence="6">
    <location>
        <begin position="108"/>
        <end position="129"/>
    </location>
</feature>
<evidence type="ECO:0000313" key="9">
    <source>
        <dbReference type="Proteomes" id="UP000199021"/>
    </source>
</evidence>
<evidence type="ECO:0000256" key="4">
    <source>
        <dbReference type="ARBA" id="ARBA00022989"/>
    </source>
</evidence>